<keyword evidence="5" id="KW-0325">Glycoprotein</keyword>
<evidence type="ECO:0000259" key="7">
    <source>
        <dbReference type="PROSITE" id="PS50923"/>
    </source>
</evidence>
<evidence type="ECO:0000256" key="6">
    <source>
        <dbReference type="PROSITE-ProRule" id="PRU00302"/>
    </source>
</evidence>
<evidence type="ECO:0000256" key="3">
    <source>
        <dbReference type="ARBA" id="ARBA00022737"/>
    </source>
</evidence>
<dbReference type="SUPFAM" id="SSF57535">
    <property type="entry name" value="Complement control module/SCR domain"/>
    <property type="match status" value="6"/>
</dbReference>
<dbReference type="GeneID" id="110291790"/>
<feature type="domain" description="Sushi" evidence="7">
    <location>
        <begin position="357"/>
        <end position="415"/>
    </location>
</feature>
<dbReference type="PANTHER" id="PTHR19325">
    <property type="entry name" value="COMPLEMENT COMPONENT-RELATED SUSHI DOMAIN-CONTAINING"/>
    <property type="match status" value="1"/>
</dbReference>
<dbReference type="InterPro" id="IPR000436">
    <property type="entry name" value="Sushi_SCR_CCP_dom"/>
</dbReference>
<feature type="domain" description="Sushi" evidence="7">
    <location>
        <begin position="118"/>
        <end position="178"/>
    </location>
</feature>
<dbReference type="PROSITE" id="PS50923">
    <property type="entry name" value="SUSHI"/>
    <property type="match status" value="5"/>
</dbReference>
<sequence length="484" mass="53504">MCAKQQQTLLPTRAAHGRLHRNRDAVAWPFSTLCRVSGPSLFQMTFTAALWVAVFGKCGPPPAIPNALPASDVNRTDYESHTTLKYECLPGYSRGISRMMVYCKPSGEWDISVSCARKHCQHPGYLDNGYVNIKSSAFGSQLEFGCREGFILVGSSTSFCEVQGKGVAWSNPLPECVVVKCGPPPDISNGKHSGTEDFYPYAQGVSYTCDPNFRLVGSRFIGCTVVNETVPVWSSSPPTCEKIICSQPNILHGVIVSGYKATYTHKDSVTLACLNGTVLRGRHIIQCQGDGSWSSLPTCEFDCDLPPAIAHGYYTSRVYYKTTLVTYKCDEGYRLVGKAVISCSFSRWKGTAPWCKALCQKPEIGNGTLSDEKDQYDESENVTIQCDSGFAMLGSQSITCSENGTWYPEVPRCERVKPLSAASNLHLFQEASKDLKPEFTGNKTMQHVPNSHDLKMALEIYKLTLEVELLQLQIQKEKHTDREL</sequence>
<feature type="domain" description="Sushi" evidence="7">
    <location>
        <begin position="243"/>
        <end position="301"/>
    </location>
</feature>
<dbReference type="InterPro" id="IPR050350">
    <property type="entry name" value="Compl-Cell_Adhes-Reg"/>
</dbReference>
<evidence type="ECO:0000313" key="9">
    <source>
        <dbReference type="RefSeq" id="XP_021014713.1"/>
    </source>
</evidence>
<dbReference type="PANTHER" id="PTHR19325:SF564">
    <property type="entry name" value="C4B-BINDING PROTEIN"/>
    <property type="match status" value="1"/>
</dbReference>
<dbReference type="GO" id="GO:0006958">
    <property type="term" value="P:complement activation, classical pathway"/>
    <property type="evidence" value="ECO:0007669"/>
    <property type="project" value="UniProtKB-KW"/>
</dbReference>
<protein>
    <submittedName>
        <fullName evidence="9 10">C4b-binding protein isoform X1</fullName>
    </submittedName>
</protein>
<evidence type="ECO:0000256" key="5">
    <source>
        <dbReference type="ARBA" id="ARBA00023180"/>
    </source>
</evidence>
<dbReference type="CDD" id="cd00033">
    <property type="entry name" value="CCP"/>
    <property type="match status" value="6"/>
</dbReference>
<name>A0A6P5PHX7_MUSCR</name>
<keyword evidence="2" id="KW-0732">Signal</keyword>
<keyword evidence="8" id="KW-1185">Reference proteome</keyword>
<comment type="caution">
    <text evidence="6">Lacks conserved residue(s) required for the propagation of feature annotation.</text>
</comment>
<dbReference type="FunFam" id="2.10.70.10:FF:000055">
    <property type="entry name" value="Complement decay-accelerating factor, GPI-anchored"/>
    <property type="match status" value="1"/>
</dbReference>
<feature type="disulfide bond" evidence="6">
    <location>
        <begin position="88"/>
        <end position="115"/>
    </location>
</feature>
<dbReference type="Pfam" id="PF18453">
    <property type="entry name" value="C4bp_oligo"/>
    <property type="match status" value="1"/>
</dbReference>
<evidence type="ECO:0000313" key="10">
    <source>
        <dbReference type="RefSeq" id="XP_021014721.1"/>
    </source>
</evidence>
<dbReference type="GO" id="GO:0016020">
    <property type="term" value="C:membrane"/>
    <property type="evidence" value="ECO:0007669"/>
    <property type="project" value="UniProtKB-SubCell"/>
</dbReference>
<evidence type="ECO:0000256" key="1">
    <source>
        <dbReference type="ARBA" id="ARBA00022659"/>
    </source>
</evidence>
<gene>
    <name evidence="9 10" type="primary">LOC110291790</name>
</gene>
<dbReference type="RefSeq" id="XP_021014713.1">
    <property type="nucleotide sequence ID" value="XM_021159054.2"/>
</dbReference>
<keyword evidence="1 6" id="KW-0768">Sushi</keyword>
<dbReference type="InterPro" id="IPR040514">
    <property type="entry name" value="C4bp_oligo"/>
</dbReference>
<dbReference type="AlphaFoldDB" id="A0A6P5PHX7"/>
<dbReference type="RefSeq" id="XP_021014721.1">
    <property type="nucleotide sequence ID" value="XM_021159062.2"/>
</dbReference>
<organism evidence="8 9">
    <name type="scientific">Mus caroli</name>
    <name type="common">Ryukyu mouse</name>
    <name type="synonym">Ricefield mouse</name>
    <dbReference type="NCBI Taxonomy" id="10089"/>
    <lineage>
        <taxon>Eukaryota</taxon>
        <taxon>Metazoa</taxon>
        <taxon>Chordata</taxon>
        <taxon>Craniata</taxon>
        <taxon>Vertebrata</taxon>
        <taxon>Euteleostomi</taxon>
        <taxon>Mammalia</taxon>
        <taxon>Eutheria</taxon>
        <taxon>Euarchontoglires</taxon>
        <taxon>Glires</taxon>
        <taxon>Rodentia</taxon>
        <taxon>Myomorpha</taxon>
        <taxon>Muroidea</taxon>
        <taxon>Muridae</taxon>
        <taxon>Murinae</taxon>
        <taxon>Mus</taxon>
        <taxon>Mus</taxon>
    </lineage>
</organism>
<dbReference type="Pfam" id="PF00084">
    <property type="entry name" value="Sushi"/>
    <property type="match status" value="6"/>
</dbReference>
<dbReference type="KEGG" id="mcal:110291790"/>
<dbReference type="Gene3D" id="1.20.5.3730">
    <property type="match status" value="1"/>
</dbReference>
<dbReference type="FunFam" id="2.10.70.10:FF:000014">
    <property type="entry name" value="Membrane cofactor protein"/>
    <property type="match status" value="1"/>
</dbReference>
<keyword evidence="4 6" id="KW-1015">Disulfide bond</keyword>
<reference evidence="9" key="1">
    <citation type="submission" date="2025-04" db="UniProtKB">
        <authorList>
            <consortium name="RefSeq"/>
        </authorList>
    </citation>
    <scope>IDENTIFICATION</scope>
</reference>
<keyword evidence="3" id="KW-0677">Repeat</keyword>
<evidence type="ECO:0000256" key="2">
    <source>
        <dbReference type="ARBA" id="ARBA00022729"/>
    </source>
</evidence>
<dbReference type="Gene3D" id="2.10.70.10">
    <property type="entry name" value="Complement Module, domain 1"/>
    <property type="match status" value="6"/>
</dbReference>
<dbReference type="InterPro" id="IPR035976">
    <property type="entry name" value="Sushi/SCR/CCP_sf"/>
</dbReference>
<reference evidence="8" key="2">
    <citation type="submission" date="2025-05" db="UniProtKB">
        <authorList>
            <consortium name="RefSeq"/>
        </authorList>
    </citation>
    <scope>NUCLEOTIDE SEQUENCE [LARGE SCALE GENOMIC DNA]</scope>
</reference>
<evidence type="ECO:0000313" key="8">
    <source>
        <dbReference type="Proteomes" id="UP000515126"/>
    </source>
</evidence>
<feature type="domain" description="Sushi" evidence="7">
    <location>
        <begin position="179"/>
        <end position="242"/>
    </location>
</feature>
<accession>A0A6P5PHX7</accession>
<feature type="domain" description="Sushi" evidence="7">
    <location>
        <begin position="56"/>
        <end position="117"/>
    </location>
</feature>
<feature type="disulfide bond" evidence="6">
    <location>
        <begin position="386"/>
        <end position="413"/>
    </location>
</feature>
<dbReference type="SMART" id="SM00032">
    <property type="entry name" value="CCP"/>
    <property type="match status" value="6"/>
</dbReference>
<dbReference type="GO" id="GO:0045087">
    <property type="term" value="P:innate immune response"/>
    <property type="evidence" value="ECO:0007669"/>
    <property type="project" value="UniProtKB-KW"/>
</dbReference>
<proteinExistence type="predicted"/>
<evidence type="ECO:0000256" key="4">
    <source>
        <dbReference type="ARBA" id="ARBA00023157"/>
    </source>
</evidence>
<dbReference type="Proteomes" id="UP000515126">
    <property type="component" value="Chromosome 1"/>
</dbReference>